<dbReference type="Proteomes" id="UP001552299">
    <property type="component" value="Unassembled WGS sequence"/>
</dbReference>
<dbReference type="InterPro" id="IPR039258">
    <property type="entry name" value="ZNF511"/>
</dbReference>
<dbReference type="SMART" id="SM00355">
    <property type="entry name" value="ZnF_C2H2"/>
    <property type="match status" value="3"/>
</dbReference>
<dbReference type="AlphaFoldDB" id="A0ABD0UIT1"/>
<evidence type="ECO:0000256" key="1">
    <source>
        <dbReference type="SAM" id="MobiDB-lite"/>
    </source>
</evidence>
<dbReference type="EMBL" id="JANQDX010000013">
    <property type="protein sequence ID" value="KAL0912749.1"/>
    <property type="molecule type" value="Genomic_DNA"/>
</dbReference>
<protein>
    <recommendedName>
        <fullName evidence="2">C2H2-type domain-containing protein</fullName>
    </recommendedName>
</protein>
<name>A0ABD0UIT1_DENTH</name>
<evidence type="ECO:0000313" key="3">
    <source>
        <dbReference type="EMBL" id="KAL0912749.1"/>
    </source>
</evidence>
<evidence type="ECO:0000313" key="4">
    <source>
        <dbReference type="Proteomes" id="UP001552299"/>
    </source>
</evidence>
<feature type="compositionally biased region" description="Basic residues" evidence="1">
    <location>
        <begin position="199"/>
        <end position="215"/>
    </location>
</feature>
<organism evidence="3 4">
    <name type="scientific">Dendrobium thyrsiflorum</name>
    <name type="common">Pinecone-like raceme dendrobium</name>
    <name type="synonym">Orchid</name>
    <dbReference type="NCBI Taxonomy" id="117978"/>
    <lineage>
        <taxon>Eukaryota</taxon>
        <taxon>Viridiplantae</taxon>
        <taxon>Streptophyta</taxon>
        <taxon>Embryophyta</taxon>
        <taxon>Tracheophyta</taxon>
        <taxon>Spermatophyta</taxon>
        <taxon>Magnoliopsida</taxon>
        <taxon>Liliopsida</taxon>
        <taxon>Asparagales</taxon>
        <taxon>Orchidaceae</taxon>
        <taxon>Epidendroideae</taxon>
        <taxon>Malaxideae</taxon>
        <taxon>Dendrobiinae</taxon>
        <taxon>Dendrobium</taxon>
    </lineage>
</organism>
<dbReference type="PANTHER" id="PTHR21354">
    <property type="entry name" value="ZINC FINGER PROTEIN 511"/>
    <property type="match status" value="1"/>
</dbReference>
<proteinExistence type="predicted"/>
<sequence length="305" mass="35690">MEASGLGFPYWIAVRRRFAPHDPFFVAGNIERELLAKQVALELTENERYQIQRMEDAGRFVHCPIVSCGAHLSCLEDFEDHYHARHMSACAICSRVYPTSRLLSIHVSEAHDSFFAAKVAHGFPMIREVTKTFKCDRHIFFFNPWFFRKPKIKGYSWALIDEYECLVEGCGAKLKSYKSRQQHLIDKHKFPTSFEFKKAKPSKHQRQNNQHKQHAQMKEVWEDRKPFTVQQKKYQPKKNPHNEQEALCNRMEVEEIDKLVSSVSKLSTSDSTPSNISFGRRHTRAFTFIPRSLQQNVKHQSDAME</sequence>
<reference evidence="3 4" key="1">
    <citation type="journal article" date="2024" name="Plant Biotechnol. J.">
        <title>Dendrobium thyrsiflorum genome and its molecular insights into genes involved in important horticultural traits.</title>
        <authorList>
            <person name="Chen B."/>
            <person name="Wang J.Y."/>
            <person name="Zheng P.J."/>
            <person name="Li K.L."/>
            <person name="Liang Y.M."/>
            <person name="Chen X.F."/>
            <person name="Zhang C."/>
            <person name="Zhao X."/>
            <person name="He X."/>
            <person name="Zhang G.Q."/>
            <person name="Liu Z.J."/>
            <person name="Xu Q."/>
        </authorList>
    </citation>
    <scope>NUCLEOTIDE SEQUENCE [LARGE SCALE GENOMIC DNA]</scope>
    <source>
        <strain evidence="3">GZMU011</strain>
    </source>
</reference>
<feature type="domain" description="C2H2-type" evidence="2">
    <location>
        <begin position="90"/>
        <end position="111"/>
    </location>
</feature>
<keyword evidence="4" id="KW-1185">Reference proteome</keyword>
<dbReference type="InterPro" id="IPR013087">
    <property type="entry name" value="Znf_C2H2_type"/>
</dbReference>
<evidence type="ECO:0000259" key="2">
    <source>
        <dbReference type="PROSITE" id="PS00028"/>
    </source>
</evidence>
<dbReference type="PROSITE" id="PS00028">
    <property type="entry name" value="ZINC_FINGER_C2H2_1"/>
    <property type="match status" value="1"/>
</dbReference>
<feature type="region of interest" description="Disordered" evidence="1">
    <location>
        <begin position="198"/>
        <end position="220"/>
    </location>
</feature>
<dbReference type="PANTHER" id="PTHR21354:SF0">
    <property type="entry name" value="ZINC FINGER PROTEIN 511"/>
    <property type="match status" value="1"/>
</dbReference>
<comment type="caution">
    <text evidence="3">The sequence shown here is derived from an EMBL/GenBank/DDBJ whole genome shotgun (WGS) entry which is preliminary data.</text>
</comment>
<accession>A0ABD0UIT1</accession>
<gene>
    <name evidence="3" type="ORF">M5K25_016147</name>
</gene>